<dbReference type="PROSITE" id="PS50883">
    <property type="entry name" value="EAL"/>
    <property type="match status" value="1"/>
</dbReference>
<accession>A0A6B0TS13</accession>
<comment type="caution">
    <text evidence="3">The sequence shown here is derived from an EMBL/GenBank/DDBJ whole genome shotgun (WGS) entry which is preliminary data.</text>
</comment>
<proteinExistence type="predicted"/>
<feature type="region of interest" description="Disordered" evidence="1">
    <location>
        <begin position="1"/>
        <end position="26"/>
    </location>
</feature>
<dbReference type="PANTHER" id="PTHR33121:SF23">
    <property type="entry name" value="CYCLIC DI-GMP PHOSPHODIESTERASE PDEB"/>
    <property type="match status" value="1"/>
</dbReference>
<name>A0A6B0TS13_9RHOB</name>
<dbReference type="EMBL" id="WUWG01000001">
    <property type="protein sequence ID" value="MXU63992.1"/>
    <property type="molecule type" value="Genomic_DNA"/>
</dbReference>
<dbReference type="Gene3D" id="3.20.20.450">
    <property type="entry name" value="EAL domain"/>
    <property type="match status" value="1"/>
</dbReference>
<reference evidence="3 4" key="1">
    <citation type="submission" date="2019-12" db="EMBL/GenBank/DDBJ databases">
        <title>Strain KN286 was isolated from seawater, which was collected from Caroline Seamount in the tropical western Pacific.</title>
        <authorList>
            <person name="Wang Q."/>
        </authorList>
    </citation>
    <scope>NUCLEOTIDE SEQUENCE [LARGE SCALE GENOMIC DNA]</scope>
    <source>
        <strain evidence="3 4">KN286</strain>
    </source>
</reference>
<protein>
    <submittedName>
        <fullName evidence="3">EAL domain-containing protein</fullName>
    </submittedName>
</protein>
<feature type="domain" description="EAL" evidence="2">
    <location>
        <begin position="14"/>
        <end position="262"/>
    </location>
</feature>
<dbReference type="Proteomes" id="UP000436016">
    <property type="component" value="Unassembled WGS sequence"/>
</dbReference>
<dbReference type="CDD" id="cd01948">
    <property type="entry name" value="EAL"/>
    <property type="match status" value="1"/>
</dbReference>
<dbReference type="AlphaFoldDB" id="A0A6B0TS13"/>
<dbReference type="SMART" id="SM00052">
    <property type="entry name" value="EAL"/>
    <property type="match status" value="1"/>
</dbReference>
<organism evidence="3 4">
    <name type="scientific">Oceanomicrobium pacificus</name>
    <dbReference type="NCBI Taxonomy" id="2692916"/>
    <lineage>
        <taxon>Bacteria</taxon>
        <taxon>Pseudomonadati</taxon>
        <taxon>Pseudomonadota</taxon>
        <taxon>Alphaproteobacteria</taxon>
        <taxon>Rhodobacterales</taxon>
        <taxon>Paracoccaceae</taxon>
        <taxon>Oceanomicrobium</taxon>
    </lineage>
</organism>
<sequence length="263" mass="27453">MTEHGQEAGGGFARVDGAGQWGPGASEETGPFALALQPVRAAGAARILFCEALLRQRGPDGHMAVPPALLSGSTSPAACAVWDCAVLERAFAHLRANPLARLSVNVEPTTLEHGLWRQTCARLGDGPWSRLIVELTERRLPLDPASLKPALDALHSRGAALAIDDFGAGRTALRHLIDWPVDMVKFDCRLCTVAARDAARRAVLGGLVRMAGQLDLLTVAEGVEDADCAGCLTALGVDGLQGFHIGAPALSDPAAPAALRRTG</sequence>
<dbReference type="InterPro" id="IPR050706">
    <property type="entry name" value="Cyclic-di-GMP_PDE-like"/>
</dbReference>
<dbReference type="PANTHER" id="PTHR33121">
    <property type="entry name" value="CYCLIC DI-GMP PHOSPHODIESTERASE PDEF"/>
    <property type="match status" value="1"/>
</dbReference>
<evidence type="ECO:0000313" key="4">
    <source>
        <dbReference type="Proteomes" id="UP000436016"/>
    </source>
</evidence>
<gene>
    <name evidence="3" type="ORF">GSH16_00935</name>
</gene>
<dbReference type="GO" id="GO:0071111">
    <property type="term" value="F:cyclic-guanylate-specific phosphodiesterase activity"/>
    <property type="evidence" value="ECO:0007669"/>
    <property type="project" value="InterPro"/>
</dbReference>
<dbReference type="SUPFAM" id="SSF141868">
    <property type="entry name" value="EAL domain-like"/>
    <property type="match status" value="1"/>
</dbReference>
<dbReference type="InterPro" id="IPR001633">
    <property type="entry name" value="EAL_dom"/>
</dbReference>
<keyword evidence="4" id="KW-1185">Reference proteome</keyword>
<evidence type="ECO:0000259" key="2">
    <source>
        <dbReference type="PROSITE" id="PS50883"/>
    </source>
</evidence>
<evidence type="ECO:0000256" key="1">
    <source>
        <dbReference type="SAM" id="MobiDB-lite"/>
    </source>
</evidence>
<dbReference type="Pfam" id="PF00563">
    <property type="entry name" value="EAL"/>
    <property type="match status" value="1"/>
</dbReference>
<dbReference type="RefSeq" id="WP_160851005.1">
    <property type="nucleotide sequence ID" value="NZ_WUWG01000001.1"/>
</dbReference>
<dbReference type="InterPro" id="IPR035919">
    <property type="entry name" value="EAL_sf"/>
</dbReference>
<evidence type="ECO:0000313" key="3">
    <source>
        <dbReference type="EMBL" id="MXU63992.1"/>
    </source>
</evidence>